<feature type="region of interest" description="Disordered" evidence="1">
    <location>
        <begin position="59"/>
        <end position="84"/>
    </location>
</feature>
<accession>A0ABU3B1W3</accession>
<sequence>MTNRRIDEAGISARYGVTPKDTAVWTTLVNFPARGEDGLWDVALVDAWVQAMRPQYWPPRPETPAAGAVTSPQKGKQKKAAVAPVTETRSEMAKRFGMTFNAVDAWTKATERRDSSGKVVAAAFPPPASEGRWDAKAVDAWVRVHRPRVWAAYAGGEPQFAKPLPAGDPRDLLNITEYGVIRGNAISGKPASRRTMQSYLLRGQIEAPDRRPGDRKRPEVFEPMWYRETIYQEIRRRLTRGKLQAGEKGAED</sequence>
<reference evidence="2" key="1">
    <citation type="submission" date="2024-05" db="EMBL/GenBank/DDBJ databases">
        <title>30 novel species of actinomycetes from the DSMZ collection.</title>
        <authorList>
            <person name="Nouioui I."/>
        </authorList>
    </citation>
    <scope>NUCLEOTIDE SEQUENCE</scope>
    <source>
        <strain evidence="2">DSM 40712</strain>
    </source>
</reference>
<evidence type="ECO:0000313" key="3">
    <source>
        <dbReference type="Proteomes" id="UP001180724"/>
    </source>
</evidence>
<dbReference type="EMBL" id="JAVRFH010000147">
    <property type="protein sequence ID" value="MDT0616447.1"/>
    <property type="molecule type" value="Genomic_DNA"/>
</dbReference>
<gene>
    <name evidence="2" type="ORF">RM812_40885</name>
</gene>
<comment type="caution">
    <text evidence="2">The sequence shown here is derived from an EMBL/GenBank/DDBJ whole genome shotgun (WGS) entry which is preliminary data.</text>
</comment>
<evidence type="ECO:0000256" key="1">
    <source>
        <dbReference type="SAM" id="MobiDB-lite"/>
    </source>
</evidence>
<dbReference type="Proteomes" id="UP001180724">
    <property type="component" value="Unassembled WGS sequence"/>
</dbReference>
<protein>
    <submittedName>
        <fullName evidence="2">Uncharacterized protein</fullName>
    </submittedName>
</protein>
<proteinExistence type="predicted"/>
<dbReference type="RefSeq" id="WP_311585901.1">
    <property type="nucleotide sequence ID" value="NZ_JAVRFH010000147.1"/>
</dbReference>
<name>A0ABU3B1W3_9ACTN</name>
<evidence type="ECO:0000313" key="2">
    <source>
        <dbReference type="EMBL" id="MDT0616447.1"/>
    </source>
</evidence>
<keyword evidence="3" id="KW-1185">Reference proteome</keyword>
<organism evidence="2 3">
    <name type="scientific">Streptomyces lancefieldiae</name>
    <dbReference type="NCBI Taxonomy" id="3075520"/>
    <lineage>
        <taxon>Bacteria</taxon>
        <taxon>Bacillati</taxon>
        <taxon>Actinomycetota</taxon>
        <taxon>Actinomycetes</taxon>
        <taxon>Kitasatosporales</taxon>
        <taxon>Streptomycetaceae</taxon>
        <taxon>Streptomyces</taxon>
    </lineage>
</organism>